<dbReference type="EMBL" id="JAWXXP010000001">
    <property type="protein sequence ID" value="MDX5995118.1"/>
    <property type="molecule type" value="Genomic_DNA"/>
</dbReference>
<keyword evidence="7 11" id="KW-0016">Alginate biosynthesis</keyword>
<keyword evidence="16" id="KW-1185">Reference proteome</keyword>
<comment type="pathway">
    <text evidence="2 11">Glycan biosynthesis; alginate biosynthesis.</text>
</comment>
<dbReference type="PANTHER" id="PTHR13285:SF23">
    <property type="entry name" value="TEICHOIC ACID D-ALANYLTRANSFERASE"/>
    <property type="match status" value="1"/>
</dbReference>
<comment type="subcellular location">
    <subcellularLocation>
        <location evidence="1">Cell inner membrane</location>
        <topology evidence="1">Multi-pass membrane protein</topology>
    </subcellularLocation>
</comment>
<keyword evidence="11" id="KW-0997">Cell inner membrane</keyword>
<feature type="transmembrane region" description="Helical" evidence="12">
    <location>
        <begin position="401"/>
        <end position="424"/>
    </location>
</feature>
<evidence type="ECO:0000313" key="15">
    <source>
        <dbReference type="Proteomes" id="UP000182413"/>
    </source>
</evidence>
<feature type="transmembrane region" description="Helical" evidence="12">
    <location>
        <begin position="445"/>
        <end position="466"/>
    </location>
</feature>
<dbReference type="Proteomes" id="UP000182413">
    <property type="component" value="Unassembled WGS sequence"/>
</dbReference>
<organism evidence="14 15">
    <name type="scientific">Ectopseudomonas alcaliphila</name>
    <dbReference type="NCBI Taxonomy" id="101564"/>
    <lineage>
        <taxon>Bacteria</taxon>
        <taxon>Pseudomonadati</taxon>
        <taxon>Pseudomonadota</taxon>
        <taxon>Gammaproteobacteria</taxon>
        <taxon>Pseudomonadales</taxon>
        <taxon>Pseudomonadaceae</taxon>
        <taxon>Ectopseudomonas</taxon>
    </lineage>
</organism>
<feature type="transmembrane region" description="Helical" evidence="12">
    <location>
        <begin position="6"/>
        <end position="23"/>
    </location>
</feature>
<feature type="transmembrane region" description="Helical" evidence="12">
    <location>
        <begin position="305"/>
        <end position="321"/>
    </location>
</feature>
<dbReference type="PIRSF" id="PIRSF016636">
    <property type="entry name" value="AlgI_DltB"/>
    <property type="match status" value="1"/>
</dbReference>
<dbReference type="RefSeq" id="WP_074681371.1">
    <property type="nucleotide sequence ID" value="NZ_CBCSET010000005.1"/>
</dbReference>
<dbReference type="PIRSF" id="PIRSF500217">
    <property type="entry name" value="AlgI"/>
    <property type="match status" value="1"/>
</dbReference>
<proteinExistence type="inferred from homology"/>
<dbReference type="OrthoDB" id="139172at2"/>
<feature type="transmembrane region" description="Helical" evidence="12">
    <location>
        <begin position="364"/>
        <end position="381"/>
    </location>
</feature>
<evidence type="ECO:0000313" key="16">
    <source>
        <dbReference type="Proteomes" id="UP001278050"/>
    </source>
</evidence>
<dbReference type="GO" id="GO:0005886">
    <property type="term" value="C:plasma membrane"/>
    <property type="evidence" value="ECO:0007669"/>
    <property type="project" value="UniProtKB-SubCell"/>
</dbReference>
<dbReference type="Pfam" id="PF03062">
    <property type="entry name" value="MBOAT"/>
    <property type="match status" value="1"/>
</dbReference>
<dbReference type="GO" id="GO:0016746">
    <property type="term" value="F:acyltransferase activity"/>
    <property type="evidence" value="ECO:0007669"/>
    <property type="project" value="UniProtKB-KW"/>
</dbReference>
<evidence type="ECO:0000256" key="12">
    <source>
        <dbReference type="SAM" id="Phobius"/>
    </source>
</evidence>
<evidence type="ECO:0000313" key="14">
    <source>
        <dbReference type="EMBL" id="SDF48336.1"/>
    </source>
</evidence>
<dbReference type="InterPro" id="IPR051085">
    <property type="entry name" value="MB_O-acyltransferase"/>
</dbReference>
<dbReference type="InterPro" id="IPR004299">
    <property type="entry name" value="MBOAT_fam"/>
</dbReference>
<evidence type="ECO:0000256" key="5">
    <source>
        <dbReference type="ARBA" id="ARBA00022679"/>
    </source>
</evidence>
<dbReference type="PANTHER" id="PTHR13285">
    <property type="entry name" value="ACYLTRANSFERASE"/>
    <property type="match status" value="1"/>
</dbReference>
<evidence type="ECO:0000256" key="4">
    <source>
        <dbReference type="ARBA" id="ARBA00022475"/>
    </source>
</evidence>
<dbReference type="InterPro" id="IPR028362">
    <property type="entry name" value="AlgI"/>
</dbReference>
<keyword evidence="5 11" id="KW-0808">Transferase</keyword>
<dbReference type="UniPathway" id="UPA00286"/>
<evidence type="ECO:0000256" key="3">
    <source>
        <dbReference type="ARBA" id="ARBA00010323"/>
    </source>
</evidence>
<feature type="transmembrane region" description="Helical" evidence="12">
    <location>
        <begin position="327"/>
        <end position="343"/>
    </location>
</feature>
<keyword evidence="8 12" id="KW-1133">Transmembrane helix</keyword>
<evidence type="ECO:0000256" key="11">
    <source>
        <dbReference type="PIRNR" id="PIRNR016636"/>
    </source>
</evidence>
<evidence type="ECO:0000256" key="10">
    <source>
        <dbReference type="ARBA" id="ARBA00023315"/>
    </source>
</evidence>
<feature type="transmembrane region" description="Helical" evidence="12">
    <location>
        <begin position="156"/>
        <end position="176"/>
    </location>
</feature>
<feature type="transmembrane region" description="Helical" evidence="12">
    <location>
        <begin position="116"/>
        <end position="136"/>
    </location>
</feature>
<evidence type="ECO:0000313" key="13">
    <source>
        <dbReference type="EMBL" id="MDX5995118.1"/>
    </source>
</evidence>
<reference evidence="14 15" key="1">
    <citation type="submission" date="2016-10" db="EMBL/GenBank/DDBJ databases">
        <authorList>
            <person name="de Groot N.N."/>
        </authorList>
    </citation>
    <scope>NUCLEOTIDE SEQUENCE [LARGE SCALE GENOMIC DNA]</scope>
    <source>
        <strain evidence="14 15">JCM 10630</strain>
    </source>
</reference>
<feature type="transmembrane region" description="Helical" evidence="12">
    <location>
        <begin position="76"/>
        <end position="95"/>
    </location>
</feature>
<dbReference type="Proteomes" id="UP001278050">
    <property type="component" value="Unassembled WGS sequence"/>
</dbReference>
<accession>A0A1G7LG29</accession>
<name>A0A1G7LG29_9GAMM</name>
<dbReference type="EMBL" id="FNAE01000008">
    <property type="protein sequence ID" value="SDF48336.1"/>
    <property type="molecule type" value="Genomic_DNA"/>
</dbReference>
<gene>
    <name evidence="14" type="ORF">SAMN05216575_108107</name>
    <name evidence="13" type="ORF">SIM71_23895</name>
</gene>
<evidence type="ECO:0000256" key="1">
    <source>
        <dbReference type="ARBA" id="ARBA00004429"/>
    </source>
</evidence>
<keyword evidence="6 11" id="KW-0812">Transmembrane</keyword>
<evidence type="ECO:0000256" key="2">
    <source>
        <dbReference type="ARBA" id="ARBA00005182"/>
    </source>
</evidence>
<comment type="similarity">
    <text evidence="3 11">Belongs to the membrane-bound acyltransferase family.</text>
</comment>
<evidence type="ECO:0000256" key="6">
    <source>
        <dbReference type="ARBA" id="ARBA00022692"/>
    </source>
</evidence>
<dbReference type="GO" id="GO:0042121">
    <property type="term" value="P:alginic acid biosynthetic process"/>
    <property type="evidence" value="ECO:0007669"/>
    <property type="project" value="UniProtKB-UniRule"/>
</dbReference>
<dbReference type="EC" id="2.3.1.-" evidence="11"/>
<reference evidence="13 16" key="2">
    <citation type="submission" date="2023-11" db="EMBL/GenBank/DDBJ databases">
        <title>MicrobeMod: A computational toolkit for identifying prokaryotic methylation and restriction-modification with nanopore sequencing.</title>
        <authorList>
            <person name="Crits-Christoph A."/>
            <person name="Kang S.C."/>
            <person name="Lee H."/>
            <person name="Ostrov N."/>
        </authorList>
    </citation>
    <scope>NUCLEOTIDE SEQUENCE [LARGE SCALE GENOMIC DNA]</scope>
    <source>
        <strain evidence="13 16">ATCC BAA-571</strain>
    </source>
</reference>
<evidence type="ECO:0000256" key="7">
    <source>
        <dbReference type="ARBA" id="ARBA00022841"/>
    </source>
</evidence>
<feature type="transmembrane region" description="Helical" evidence="12">
    <location>
        <begin position="30"/>
        <end position="56"/>
    </location>
</feature>
<evidence type="ECO:0000256" key="9">
    <source>
        <dbReference type="ARBA" id="ARBA00023136"/>
    </source>
</evidence>
<sequence>MIFASNVFLFLFLPVFLLCYYIAKDHWRSYVIVLGSYLFYAWWRPDFLLLFVAISYWNYWFGLRIKARVDAGEKKIAFRLLTVGVIGNLATLGYFKYANFGADVLVAVLEPLGINTFTLEHIILPLGISFYVFQALSYIVDIYRRNAEPTNRFVDFAAYIALFPQLIAGPILRYSLIDKQLKNRTHSLELFSLGACRFMLGFIKKVLIADSLAPMNTLFIGGGGELQMADAWFGLLISALQLYFDFSGYSDMAIGLGMMMGFRFAENFNQPYIAQSITEFWQRWHMTLADFLRDYVYMPLVRKRLVGMLVGLVITMVLSGLWHGPSFAFIFWGLFFGIAMVIERKLGIATKVNTPYNFWRNARCMFLLASCMPLFFTGNLPHSLQVYQALIGLNGIGSLDLYWFGTSAMTMTFTLIALLWIVIAGGINIRYYASTGKDSYFMQHVSGFGALLLWVGFLLTLTRLAANSFSPFLYFQF</sequence>
<keyword evidence="4 11" id="KW-1003">Cell membrane</keyword>
<dbReference type="AlphaFoldDB" id="A0A1G7LG29"/>
<evidence type="ECO:0000256" key="8">
    <source>
        <dbReference type="ARBA" id="ARBA00022989"/>
    </source>
</evidence>
<dbReference type="InterPro" id="IPR024194">
    <property type="entry name" value="Ac/AlaTfrase_AlgI/DltB"/>
</dbReference>
<feature type="transmembrane region" description="Helical" evidence="12">
    <location>
        <begin position="229"/>
        <end position="249"/>
    </location>
</feature>
<keyword evidence="10 11" id="KW-0012">Acyltransferase</keyword>
<protein>
    <recommendedName>
        <fullName evidence="11">Probable alginate O-acetylase</fullName>
        <ecNumber evidence="11">2.3.1.-</ecNumber>
    </recommendedName>
</protein>
<keyword evidence="9 11" id="KW-0472">Membrane</keyword>